<name>A0A6A3W910_9STRA</name>
<evidence type="ECO:0000313" key="4">
    <source>
        <dbReference type="EMBL" id="KAE9181260.1"/>
    </source>
</evidence>
<evidence type="ECO:0000313" key="5">
    <source>
        <dbReference type="Proteomes" id="UP000433483"/>
    </source>
</evidence>
<protein>
    <submittedName>
        <fullName evidence="4">Uncharacterized protein</fullName>
    </submittedName>
</protein>
<dbReference type="AlphaFoldDB" id="A0A6A3W910"/>
<dbReference type="Proteomes" id="UP000440367">
    <property type="component" value="Unassembled WGS sequence"/>
</dbReference>
<dbReference type="Proteomes" id="UP000433483">
    <property type="component" value="Unassembled WGS sequence"/>
</dbReference>
<dbReference type="EMBL" id="QXGB01003118">
    <property type="protein sequence ID" value="KAE9172671.1"/>
    <property type="molecule type" value="Genomic_DNA"/>
</dbReference>
<dbReference type="Proteomes" id="UP000476176">
    <property type="component" value="Unassembled WGS sequence"/>
</dbReference>
<sequence length="57" mass="5764">MSMLAQLTTSVAVVGRMSGSSARCARSILTWSAVSVERSGTAVETSPGLATSTLSMA</sequence>
<dbReference type="EMBL" id="QXGD01003050">
    <property type="protein sequence ID" value="KAE9181260.1"/>
    <property type="molecule type" value="Genomic_DNA"/>
</dbReference>
<dbReference type="Proteomes" id="UP000460718">
    <property type="component" value="Unassembled WGS sequence"/>
</dbReference>
<accession>A0A6A3W910</accession>
<evidence type="ECO:0000313" key="3">
    <source>
        <dbReference type="EMBL" id="KAE9178043.1"/>
    </source>
</evidence>
<gene>
    <name evidence="4" type="ORF">PF002_g27322</name>
    <name evidence="3" type="ORF">PF004_g25602</name>
    <name evidence="2" type="ORF">PF005_g26601</name>
    <name evidence="1" type="ORF">PF011_g25316</name>
</gene>
<comment type="caution">
    <text evidence="4">The sequence shown here is derived from an EMBL/GenBank/DDBJ whole genome shotgun (WGS) entry which is preliminary data.</text>
</comment>
<organism evidence="4 6">
    <name type="scientific">Phytophthora fragariae</name>
    <dbReference type="NCBI Taxonomy" id="53985"/>
    <lineage>
        <taxon>Eukaryota</taxon>
        <taxon>Sar</taxon>
        <taxon>Stramenopiles</taxon>
        <taxon>Oomycota</taxon>
        <taxon>Peronosporomycetes</taxon>
        <taxon>Peronosporales</taxon>
        <taxon>Peronosporaceae</taxon>
        <taxon>Phytophthora</taxon>
    </lineage>
</organism>
<evidence type="ECO:0000313" key="8">
    <source>
        <dbReference type="Proteomes" id="UP000476176"/>
    </source>
</evidence>
<keyword evidence="5" id="KW-1185">Reference proteome</keyword>
<proteinExistence type="predicted"/>
<dbReference type="EMBL" id="QXGC01003162">
    <property type="protein sequence ID" value="KAE9178043.1"/>
    <property type="molecule type" value="Genomic_DNA"/>
</dbReference>
<dbReference type="EMBL" id="QXFW01003064">
    <property type="protein sequence ID" value="KAE8973278.1"/>
    <property type="molecule type" value="Genomic_DNA"/>
</dbReference>
<evidence type="ECO:0000313" key="6">
    <source>
        <dbReference type="Proteomes" id="UP000440367"/>
    </source>
</evidence>
<reference evidence="5 6" key="1">
    <citation type="submission" date="2018-08" db="EMBL/GenBank/DDBJ databases">
        <title>Genomic investigation of the strawberry pathogen Phytophthora fragariae indicates pathogenicity is determined by transcriptional variation in three key races.</title>
        <authorList>
            <person name="Adams T.M."/>
            <person name="Armitage A.D."/>
            <person name="Sobczyk M.K."/>
            <person name="Bates H.J."/>
            <person name="Dunwell J.M."/>
            <person name="Nellist C.F."/>
            <person name="Harrison R.J."/>
        </authorList>
    </citation>
    <scope>NUCLEOTIDE SEQUENCE [LARGE SCALE GENOMIC DNA]</scope>
    <source>
        <strain evidence="4 6">BC-1</strain>
        <strain evidence="3 8">BC-23</strain>
        <strain evidence="2 5">NOV-27</strain>
        <strain evidence="1 7">SCRP245</strain>
    </source>
</reference>
<evidence type="ECO:0000313" key="1">
    <source>
        <dbReference type="EMBL" id="KAE8973278.1"/>
    </source>
</evidence>
<evidence type="ECO:0000313" key="7">
    <source>
        <dbReference type="Proteomes" id="UP000460718"/>
    </source>
</evidence>
<evidence type="ECO:0000313" key="2">
    <source>
        <dbReference type="EMBL" id="KAE9172671.1"/>
    </source>
</evidence>